<keyword evidence="3" id="KW-0804">Transcription</keyword>
<dbReference type="STRING" id="1210089.GCA_001613165_04556"/>
<dbReference type="PANTHER" id="PTHR47894:SF1">
    <property type="entry name" value="HTH-TYPE TRANSCRIPTIONAL REGULATOR VQSM"/>
    <property type="match status" value="1"/>
</dbReference>
<evidence type="ECO:0000313" key="6">
    <source>
        <dbReference type="Proteomes" id="UP000255355"/>
    </source>
</evidence>
<accession>A0A370HEH0</accession>
<keyword evidence="1" id="KW-0805">Transcription regulation</keyword>
<dbReference type="EMBL" id="QQAZ01000001">
    <property type="protein sequence ID" value="RDI55435.1"/>
    <property type="molecule type" value="Genomic_DNA"/>
</dbReference>
<dbReference type="Pfam" id="PF12833">
    <property type="entry name" value="HTH_18"/>
    <property type="match status" value="1"/>
</dbReference>
<dbReference type="SMART" id="SM00342">
    <property type="entry name" value="HTH_ARAC"/>
    <property type="match status" value="1"/>
</dbReference>
<evidence type="ECO:0000256" key="2">
    <source>
        <dbReference type="ARBA" id="ARBA00023125"/>
    </source>
</evidence>
<protein>
    <submittedName>
        <fullName evidence="5">AraC-like DNA-binding protein</fullName>
    </submittedName>
</protein>
<proteinExistence type="predicted"/>
<dbReference type="GO" id="GO:0005829">
    <property type="term" value="C:cytosol"/>
    <property type="evidence" value="ECO:0007669"/>
    <property type="project" value="TreeGrafter"/>
</dbReference>
<keyword evidence="2 5" id="KW-0238">DNA-binding</keyword>
<dbReference type="InterPro" id="IPR009057">
    <property type="entry name" value="Homeodomain-like_sf"/>
</dbReference>
<gene>
    <name evidence="5" type="ORF">DFR68_101268</name>
</gene>
<dbReference type="PANTHER" id="PTHR47894">
    <property type="entry name" value="HTH-TYPE TRANSCRIPTIONAL REGULATOR GADX"/>
    <property type="match status" value="1"/>
</dbReference>
<sequence length="339" mass="36807">MADDSERVRSITSVELLAEFAAGRGLTPDSLLRGTGIDVADLADPANEITVAQEIAVTCNLVSFIGGEPGLGLLSGMLCHPSSLGVWGFALSTCPTLGHALEIGVRYVDLSFTLAHCYLETESTQTRLVHDSRGLPPTIRQFTVERDFAAIGTIQQDLLPMRLPALRLELELPEHPAYEAFAAVLGVTDIAFGSPQSILTMQKTALELPLPQANASTTRHFEQQCADLIQQRRARHGLSGQVRELLIRHAGAVDQADIAADLAISVRTLRRRLAEEGTSFRKLRCETTGLLAEELLAAGLTVDSVAERLGYCSVSAFTAAFRTWKGQSPGHFARRHRER</sequence>
<evidence type="ECO:0000313" key="5">
    <source>
        <dbReference type="EMBL" id="RDI55435.1"/>
    </source>
</evidence>
<dbReference type="InterPro" id="IPR018060">
    <property type="entry name" value="HTH_AraC"/>
</dbReference>
<dbReference type="RefSeq" id="WP_068022999.1">
    <property type="nucleotide sequence ID" value="NZ_QQAZ01000001.1"/>
</dbReference>
<dbReference type="Gene3D" id="1.10.10.60">
    <property type="entry name" value="Homeodomain-like"/>
    <property type="match status" value="1"/>
</dbReference>
<evidence type="ECO:0000259" key="4">
    <source>
        <dbReference type="PROSITE" id="PS01124"/>
    </source>
</evidence>
<dbReference type="Proteomes" id="UP000255355">
    <property type="component" value="Unassembled WGS sequence"/>
</dbReference>
<feature type="domain" description="HTH araC/xylS-type" evidence="4">
    <location>
        <begin position="236"/>
        <end position="335"/>
    </location>
</feature>
<dbReference type="GO" id="GO:0003700">
    <property type="term" value="F:DNA-binding transcription factor activity"/>
    <property type="evidence" value="ECO:0007669"/>
    <property type="project" value="InterPro"/>
</dbReference>
<keyword evidence="6" id="KW-1185">Reference proteome</keyword>
<evidence type="ECO:0000256" key="1">
    <source>
        <dbReference type="ARBA" id="ARBA00023015"/>
    </source>
</evidence>
<reference evidence="5 6" key="1">
    <citation type="submission" date="2018-07" db="EMBL/GenBank/DDBJ databases">
        <title>Genomic Encyclopedia of Type Strains, Phase IV (KMG-IV): sequencing the most valuable type-strain genomes for metagenomic binning, comparative biology and taxonomic classification.</title>
        <authorList>
            <person name="Goeker M."/>
        </authorList>
    </citation>
    <scope>NUCLEOTIDE SEQUENCE [LARGE SCALE GENOMIC DNA]</scope>
    <source>
        <strain evidence="5 6">DSM 44952</strain>
    </source>
</reference>
<name>A0A370HEH0_9NOCA</name>
<comment type="caution">
    <text evidence="5">The sequence shown here is derived from an EMBL/GenBank/DDBJ whole genome shotgun (WGS) entry which is preliminary data.</text>
</comment>
<dbReference type="InterPro" id="IPR032687">
    <property type="entry name" value="AraC-type_N"/>
</dbReference>
<dbReference type="Pfam" id="PF12625">
    <property type="entry name" value="Arabinose_bd"/>
    <property type="match status" value="1"/>
</dbReference>
<evidence type="ECO:0000256" key="3">
    <source>
        <dbReference type="ARBA" id="ARBA00023163"/>
    </source>
</evidence>
<dbReference type="PROSITE" id="PS01124">
    <property type="entry name" value="HTH_ARAC_FAMILY_2"/>
    <property type="match status" value="1"/>
</dbReference>
<organism evidence="5 6">
    <name type="scientific">Nocardia mexicana</name>
    <dbReference type="NCBI Taxonomy" id="279262"/>
    <lineage>
        <taxon>Bacteria</taxon>
        <taxon>Bacillati</taxon>
        <taxon>Actinomycetota</taxon>
        <taxon>Actinomycetes</taxon>
        <taxon>Mycobacteriales</taxon>
        <taxon>Nocardiaceae</taxon>
        <taxon>Nocardia</taxon>
    </lineage>
</organism>
<dbReference type="SUPFAM" id="SSF46689">
    <property type="entry name" value="Homeodomain-like"/>
    <property type="match status" value="1"/>
</dbReference>
<dbReference type="AlphaFoldDB" id="A0A370HEH0"/>
<dbReference type="OrthoDB" id="5241536at2"/>
<dbReference type="GO" id="GO:0000976">
    <property type="term" value="F:transcription cis-regulatory region binding"/>
    <property type="evidence" value="ECO:0007669"/>
    <property type="project" value="TreeGrafter"/>
</dbReference>